<feature type="region of interest" description="Disordered" evidence="1">
    <location>
        <begin position="1"/>
        <end position="20"/>
    </location>
</feature>
<accession>A0A221WC40</accession>
<dbReference type="RefSeq" id="WP_093943893.1">
    <property type="nucleotide sequence ID" value="NZ_CP022521.1"/>
</dbReference>
<dbReference type="AlphaFoldDB" id="A0A221WC40"/>
<proteinExistence type="predicted"/>
<feature type="compositionally biased region" description="Basic and acidic residues" evidence="1">
    <location>
        <begin position="1"/>
        <end position="17"/>
    </location>
</feature>
<dbReference type="OrthoDB" id="3684165at2"/>
<evidence type="ECO:0000256" key="1">
    <source>
        <dbReference type="SAM" id="MobiDB-lite"/>
    </source>
</evidence>
<evidence type="ECO:0000313" key="2">
    <source>
        <dbReference type="EMBL" id="ASO23059.1"/>
    </source>
</evidence>
<dbReference type="EMBL" id="CP022521">
    <property type="protein sequence ID" value="ASO23059.1"/>
    <property type="molecule type" value="Genomic_DNA"/>
</dbReference>
<organism evidence="2 3">
    <name type="scientific">Actinoalloteichus hoggarensis</name>
    <dbReference type="NCBI Taxonomy" id="1470176"/>
    <lineage>
        <taxon>Bacteria</taxon>
        <taxon>Bacillati</taxon>
        <taxon>Actinomycetota</taxon>
        <taxon>Actinomycetes</taxon>
        <taxon>Pseudonocardiales</taxon>
        <taxon>Pseudonocardiaceae</taxon>
        <taxon>Actinoalloteichus</taxon>
    </lineage>
</organism>
<reference evidence="2 3" key="1">
    <citation type="submission" date="2017-07" db="EMBL/GenBank/DDBJ databases">
        <title>Complete genome sequence of Actinoalloteichus hoggarensis DSM 45943, type strain of Actinoalloteichus hoggarensis.</title>
        <authorList>
            <person name="Ruckert C."/>
            <person name="Nouioui I."/>
            <person name="Willmese J."/>
            <person name="van Wezel G."/>
            <person name="Klenk H.-P."/>
            <person name="Kalinowski J."/>
            <person name="Zotchev S.B."/>
        </authorList>
    </citation>
    <scope>NUCLEOTIDE SEQUENCE [LARGE SCALE GENOMIC DNA]</scope>
    <source>
        <strain evidence="2 3">DSM 45943</strain>
    </source>
</reference>
<sequence length="230" mass="24672">MPALRSRPEPSESDRPDLNPAERAAAAGIASSTGLADRIPLPSADGSTRLTLPQARPTADALSWLQPLPELEWSLALEGSGPSVADSPADARSSWVHFGAEQDVLDLYRQALAAGADPPAPWWLRAVHHGLLASRSAGYAVEDALHAVLAERPGWVFVPWAGNGRSCYWEYTPSDDGRAQLPTTIILSENHRGFVLVLPAQGMTPVPPVPLTGVDELRDRLTEIGSWRVA</sequence>
<name>A0A221WC40_9PSEU</name>
<keyword evidence="3" id="KW-1185">Reference proteome</keyword>
<dbReference type="KEGG" id="ahg:AHOG_27305"/>
<feature type="region of interest" description="Disordered" evidence="1">
    <location>
        <begin position="25"/>
        <end position="48"/>
    </location>
</feature>
<dbReference type="Proteomes" id="UP000204221">
    <property type="component" value="Chromosome"/>
</dbReference>
<gene>
    <name evidence="2" type="ORF">AHOG_27305</name>
</gene>
<protein>
    <submittedName>
        <fullName evidence="2">Uncharacterized protein</fullName>
    </submittedName>
</protein>
<evidence type="ECO:0000313" key="3">
    <source>
        <dbReference type="Proteomes" id="UP000204221"/>
    </source>
</evidence>
<feature type="compositionally biased region" description="Low complexity" evidence="1">
    <location>
        <begin position="25"/>
        <end position="36"/>
    </location>
</feature>